<keyword evidence="1" id="KW-1133">Transmembrane helix</keyword>
<comment type="caution">
    <text evidence="2">The sequence shown here is derived from an EMBL/GenBank/DDBJ whole genome shotgun (WGS) entry which is preliminary data.</text>
</comment>
<evidence type="ECO:0000313" key="2">
    <source>
        <dbReference type="EMBL" id="OIQ87601.1"/>
    </source>
</evidence>
<proteinExistence type="predicted"/>
<protein>
    <recommendedName>
        <fullName evidence="3">DUF3429 domain-containing protein</fullName>
    </recommendedName>
</protein>
<name>A0A1J5QV95_9ZZZZ</name>
<feature type="transmembrane region" description="Helical" evidence="1">
    <location>
        <begin position="198"/>
        <end position="220"/>
    </location>
</feature>
<feature type="transmembrane region" description="Helical" evidence="1">
    <location>
        <begin position="62"/>
        <end position="84"/>
    </location>
</feature>
<feature type="transmembrane region" description="Helical" evidence="1">
    <location>
        <begin position="96"/>
        <end position="117"/>
    </location>
</feature>
<dbReference type="InterPro" id="IPR021836">
    <property type="entry name" value="DUF3429"/>
</dbReference>
<evidence type="ECO:0008006" key="3">
    <source>
        <dbReference type="Google" id="ProtNLM"/>
    </source>
</evidence>
<dbReference type="EMBL" id="MLJW01000414">
    <property type="protein sequence ID" value="OIQ87601.1"/>
    <property type="molecule type" value="Genomic_DNA"/>
</dbReference>
<dbReference type="AlphaFoldDB" id="A0A1J5QV95"/>
<keyword evidence="1" id="KW-0472">Membrane</keyword>
<feature type="transmembrane region" description="Helical" evidence="1">
    <location>
        <begin position="157"/>
        <end position="178"/>
    </location>
</feature>
<sequence>MFRFVTIASALGAPTSGFPTTGGMSSPDSARRIWNNRRCLIPCRPSQTMSTPSPLFPSGAELPAPTTGLALAGLLPFAALAAAAWASPADALARPFALGMLSAYAALVVSFLGALHWGVVLARPLNDAALQRLALLWGAAPALLALGALVMPRAWGLLALALIVILARAIDGLLWPAYARAAHQAGWPDAERWTQLAAAWLVLRTRLTAAVVLCLAAGWASAQFGG</sequence>
<gene>
    <name evidence="2" type="ORF">GALL_305300</name>
</gene>
<evidence type="ECO:0000256" key="1">
    <source>
        <dbReference type="SAM" id="Phobius"/>
    </source>
</evidence>
<dbReference type="Pfam" id="PF11911">
    <property type="entry name" value="DUF3429"/>
    <property type="match status" value="1"/>
</dbReference>
<keyword evidence="1" id="KW-0812">Transmembrane</keyword>
<feature type="transmembrane region" description="Helical" evidence="1">
    <location>
        <begin position="129"/>
        <end position="150"/>
    </location>
</feature>
<organism evidence="2">
    <name type="scientific">mine drainage metagenome</name>
    <dbReference type="NCBI Taxonomy" id="410659"/>
    <lineage>
        <taxon>unclassified sequences</taxon>
        <taxon>metagenomes</taxon>
        <taxon>ecological metagenomes</taxon>
    </lineage>
</organism>
<accession>A0A1J5QV95</accession>
<reference evidence="2" key="1">
    <citation type="submission" date="2016-10" db="EMBL/GenBank/DDBJ databases">
        <title>Sequence of Gallionella enrichment culture.</title>
        <authorList>
            <person name="Poehlein A."/>
            <person name="Muehling M."/>
            <person name="Daniel R."/>
        </authorList>
    </citation>
    <scope>NUCLEOTIDE SEQUENCE</scope>
</reference>